<dbReference type="AlphaFoldDB" id="A0A0A9BFL2"/>
<name>A0A0A9BFL2_ARUDO</name>
<dbReference type="EMBL" id="GBRH01239823">
    <property type="protein sequence ID" value="JAD58072.1"/>
    <property type="molecule type" value="Transcribed_RNA"/>
</dbReference>
<reference evidence="1" key="2">
    <citation type="journal article" date="2015" name="Data Brief">
        <title>Shoot transcriptome of the giant reed, Arundo donax.</title>
        <authorList>
            <person name="Barrero R.A."/>
            <person name="Guerrero F.D."/>
            <person name="Moolhuijzen P."/>
            <person name="Goolsby J.A."/>
            <person name="Tidwell J."/>
            <person name="Bellgard S.E."/>
            <person name="Bellgard M.I."/>
        </authorList>
    </citation>
    <scope>NUCLEOTIDE SEQUENCE</scope>
    <source>
        <tissue evidence="1">Shoot tissue taken approximately 20 cm above the soil surface</tissue>
    </source>
</reference>
<reference evidence="1" key="1">
    <citation type="submission" date="2014-09" db="EMBL/GenBank/DDBJ databases">
        <authorList>
            <person name="Magalhaes I.L.F."/>
            <person name="Oliveira U."/>
            <person name="Santos F.R."/>
            <person name="Vidigal T.H.D.A."/>
            <person name="Brescovit A.D."/>
            <person name="Santos A.J."/>
        </authorList>
    </citation>
    <scope>NUCLEOTIDE SEQUENCE</scope>
    <source>
        <tissue evidence="1">Shoot tissue taken approximately 20 cm above the soil surface</tissue>
    </source>
</reference>
<organism evidence="1">
    <name type="scientific">Arundo donax</name>
    <name type="common">Giant reed</name>
    <name type="synonym">Donax arundinaceus</name>
    <dbReference type="NCBI Taxonomy" id="35708"/>
    <lineage>
        <taxon>Eukaryota</taxon>
        <taxon>Viridiplantae</taxon>
        <taxon>Streptophyta</taxon>
        <taxon>Embryophyta</taxon>
        <taxon>Tracheophyta</taxon>
        <taxon>Spermatophyta</taxon>
        <taxon>Magnoliopsida</taxon>
        <taxon>Liliopsida</taxon>
        <taxon>Poales</taxon>
        <taxon>Poaceae</taxon>
        <taxon>PACMAD clade</taxon>
        <taxon>Arundinoideae</taxon>
        <taxon>Arundineae</taxon>
        <taxon>Arundo</taxon>
    </lineage>
</organism>
<proteinExistence type="predicted"/>
<sequence>MRFLNLPFKYNRQHLFCSIERSPLSKNTTERITLRKIPPKAANVSILITPRTAAVAA</sequence>
<protein>
    <submittedName>
        <fullName evidence="1">Uncharacterized protein</fullName>
    </submittedName>
</protein>
<accession>A0A0A9BFL2</accession>
<evidence type="ECO:0000313" key="1">
    <source>
        <dbReference type="EMBL" id="JAD58072.1"/>
    </source>
</evidence>